<feature type="domain" description="PucR C-terminal helix-turn-helix" evidence="2">
    <location>
        <begin position="355"/>
        <end position="412"/>
    </location>
</feature>
<dbReference type="AlphaFoldDB" id="A0A0F0LUW2"/>
<evidence type="ECO:0000313" key="4">
    <source>
        <dbReference type="EMBL" id="KJL37092.1"/>
    </source>
</evidence>
<feature type="domain" description="CdaR GGDEF-like" evidence="3">
    <location>
        <begin position="200"/>
        <end position="306"/>
    </location>
</feature>
<evidence type="ECO:0000259" key="2">
    <source>
        <dbReference type="Pfam" id="PF13556"/>
    </source>
</evidence>
<dbReference type="PATRIC" id="fig|400772.4.peg.1227"/>
<gene>
    <name evidence="4" type="primary">pucR</name>
    <name evidence="4" type="ORF">RR49_01204</name>
</gene>
<dbReference type="InterPro" id="IPR042070">
    <property type="entry name" value="PucR_C-HTH_sf"/>
</dbReference>
<comment type="caution">
    <text evidence="4">The sequence shown here is derived from an EMBL/GenBank/DDBJ whole genome shotgun (WGS) entry which is preliminary data.</text>
</comment>
<dbReference type="RefSeq" id="WP_045247145.1">
    <property type="nucleotide sequence ID" value="NZ_JYIY01000069.1"/>
</dbReference>
<keyword evidence="5" id="KW-1185">Reference proteome</keyword>
<proteinExistence type="inferred from homology"/>
<dbReference type="Gene3D" id="1.10.10.2840">
    <property type="entry name" value="PucR C-terminal helix-turn-helix domain"/>
    <property type="match status" value="1"/>
</dbReference>
<dbReference type="OrthoDB" id="2973014at2"/>
<dbReference type="InterPro" id="IPR051448">
    <property type="entry name" value="CdaR-like_regulators"/>
</dbReference>
<dbReference type="InterPro" id="IPR025736">
    <property type="entry name" value="PucR_C-HTH_dom"/>
</dbReference>
<evidence type="ECO:0000313" key="5">
    <source>
        <dbReference type="Proteomes" id="UP000033451"/>
    </source>
</evidence>
<name>A0A0F0LUW2_9MICO</name>
<evidence type="ECO:0000256" key="1">
    <source>
        <dbReference type="ARBA" id="ARBA00006754"/>
    </source>
</evidence>
<dbReference type="STRING" id="400772.RR49_01204"/>
<protein>
    <submittedName>
        <fullName evidence="4">Purine catabolism regulatory protein</fullName>
    </submittedName>
</protein>
<dbReference type="Pfam" id="PF13556">
    <property type="entry name" value="HTH_30"/>
    <property type="match status" value="1"/>
</dbReference>
<dbReference type="EMBL" id="JYIY01000069">
    <property type="protein sequence ID" value="KJL37092.1"/>
    <property type="molecule type" value="Genomic_DNA"/>
</dbReference>
<dbReference type="Proteomes" id="UP000033451">
    <property type="component" value="Unassembled WGS sequence"/>
</dbReference>
<reference evidence="4 5" key="1">
    <citation type="submission" date="2015-02" db="EMBL/GenBank/DDBJ databases">
        <title>Draft genome sequences of ten Microbacterium spp. with emphasis on heavy metal contaminated environments.</title>
        <authorList>
            <person name="Corretto E."/>
        </authorList>
    </citation>
    <scope>NUCLEOTIDE SEQUENCE [LARGE SCALE GENOMIC DNA]</scope>
    <source>
        <strain evidence="4 5">DSM 18659</strain>
    </source>
</reference>
<sequence length="426" mass="46453">MSSPGRLRELVCTLDGAPTTAASLPDDELERLHAPLGEGPVRWVVATVDHTLGVLRARPDADALAPWPHMRALAEHVLAEAIERCVASEPTTPDERLAERAFADDIVARDIPLGRVVDTMRMMQHAWLDALVSRAVELGGAADVPALTHVVTQTVDGWVGAFISAIDAERRRAFQSEHARRRAMVRSLVAGEAVDDQVASSVLGVPVESWHLASTIGAPPGATMTPRAVDAVADALQRAVGTTRSVRHATGSGEVWLWVTTDGPVRVESLDALRFDDTLLVGIGEAHPGRAGFRRSHLKSLAALAVSRGERRRRGALYRDVALRALLLQDPERAMWFAETVLQDLSADTDEMAELRETVRVFFDTRTRIAPAADRLFIHRNTLVSRLEKAERLMGHRLIERTTATQAALEVRASEPFIAARAQADS</sequence>
<organism evidence="4 5">
    <name type="scientific">Microbacterium ginsengisoli</name>
    <dbReference type="NCBI Taxonomy" id="400772"/>
    <lineage>
        <taxon>Bacteria</taxon>
        <taxon>Bacillati</taxon>
        <taxon>Actinomycetota</taxon>
        <taxon>Actinomycetes</taxon>
        <taxon>Micrococcales</taxon>
        <taxon>Microbacteriaceae</taxon>
        <taxon>Microbacterium</taxon>
    </lineage>
</organism>
<dbReference type="Pfam" id="PF17853">
    <property type="entry name" value="GGDEF_2"/>
    <property type="match status" value="1"/>
</dbReference>
<dbReference type="PANTHER" id="PTHR33744:SF1">
    <property type="entry name" value="DNA-BINDING TRANSCRIPTIONAL ACTIVATOR ADER"/>
    <property type="match status" value="1"/>
</dbReference>
<evidence type="ECO:0000259" key="3">
    <source>
        <dbReference type="Pfam" id="PF17853"/>
    </source>
</evidence>
<dbReference type="PANTHER" id="PTHR33744">
    <property type="entry name" value="CARBOHYDRATE DIACID REGULATOR"/>
    <property type="match status" value="1"/>
</dbReference>
<comment type="similarity">
    <text evidence="1">Belongs to the CdaR family.</text>
</comment>
<dbReference type="InterPro" id="IPR041522">
    <property type="entry name" value="CdaR_GGDEF"/>
</dbReference>
<accession>A0A0F0LUW2</accession>